<keyword evidence="2" id="KW-1185">Reference proteome</keyword>
<reference evidence="1 2" key="1">
    <citation type="journal article" date="2021" name="Front. Genet.">
        <title>Chromosome-Level Genome Assembly Reveals Significant Gene Expansion in the Toll and IMD Signaling Pathways of Dendrolimus kikuchii.</title>
        <authorList>
            <person name="Zhou J."/>
            <person name="Wu P."/>
            <person name="Xiong Z."/>
            <person name="Liu N."/>
            <person name="Zhao N."/>
            <person name="Ji M."/>
            <person name="Qiu Y."/>
            <person name="Yang B."/>
        </authorList>
    </citation>
    <scope>NUCLEOTIDE SEQUENCE [LARGE SCALE GENOMIC DNA]</scope>
    <source>
        <strain evidence="1">Ann1</strain>
    </source>
</reference>
<gene>
    <name evidence="1" type="ORF">K1T71_000353</name>
</gene>
<dbReference type="EMBL" id="CM034387">
    <property type="protein sequence ID" value="KAJ0183930.1"/>
    <property type="molecule type" value="Genomic_DNA"/>
</dbReference>
<organism evidence="1 2">
    <name type="scientific">Dendrolimus kikuchii</name>
    <dbReference type="NCBI Taxonomy" id="765133"/>
    <lineage>
        <taxon>Eukaryota</taxon>
        <taxon>Metazoa</taxon>
        <taxon>Ecdysozoa</taxon>
        <taxon>Arthropoda</taxon>
        <taxon>Hexapoda</taxon>
        <taxon>Insecta</taxon>
        <taxon>Pterygota</taxon>
        <taxon>Neoptera</taxon>
        <taxon>Endopterygota</taxon>
        <taxon>Lepidoptera</taxon>
        <taxon>Glossata</taxon>
        <taxon>Ditrysia</taxon>
        <taxon>Bombycoidea</taxon>
        <taxon>Lasiocampidae</taxon>
        <taxon>Dendrolimus</taxon>
    </lineage>
</organism>
<name>A0ACC1DJ55_9NEOP</name>
<evidence type="ECO:0000313" key="2">
    <source>
        <dbReference type="Proteomes" id="UP000824533"/>
    </source>
</evidence>
<evidence type="ECO:0000313" key="1">
    <source>
        <dbReference type="EMBL" id="KAJ0183930.1"/>
    </source>
</evidence>
<comment type="caution">
    <text evidence="1">The sequence shown here is derived from an EMBL/GenBank/DDBJ whole genome shotgun (WGS) entry which is preliminary data.</text>
</comment>
<accession>A0ACC1DJ55</accession>
<sequence>MADWSLIGREWPPNQYEPYQQPYPAYEPYYEEKDMQHVAQPLPPQAQLYPPPPSPMLSTLLASPPQAMSQSTMQYMNPIIPRGDNPREIRNKAEKQRRDKLNQSIAELASMVPTVVAAKRKIDKTGILRLTAHYLRAHKYVFGETVGQTRNNFSSGSAQQLLGFLKGFLLTITYRGLVVVVSQNVHEYIGYTEIDLLGQNIINIIHEDDRHMLKTQLIPNSQILGPNGELLIPDGPDGQEKIAEALAREKRQFIVRFKKLSQRTEPCKYVTCHVEGSFRKSDKACKGYTKCCQMIRRVRARGDNPCSSGNDVVFIGVVRLATETFITESKMEAFKMEYRTRHSVDGEIIQCEPRISLVTGYMTHEVFGVNAMNFMHRDDVRWVVIALREMYDQHRLYGESCYRLMTKNGQIVYMRTRGRLEVDEGSRAVTSFVCTNTLVGEQEGKELIKLMKKKFSMLINNNDTNDTFDEYEEESNNKLPVEDPKQLEKVILHLVTNLPSPHSDDSANASSDPQSSLRLNIIPPRKEKIVSAIEKIYSVIKTLPKEGEGKAKNENAITCVDITQDKMSPGPSLSSQSNENVSEEIETNLISNENVFENSEKSQNELVPFNNVYKTLQPNYIYEDKINYLQPDEDVYPPGTTATDFVTQPNLPRELPEMTSIMFTNATINSEANIIQVPNVKYDFLITPETNSNKTNIYQDVNVDSFVLEQLTADQFKIGVKRTSDGMDQELNAIFKKKTPVLKQANTIVEGDQITSGSNSPSLEKFFDEAILNTQIESAINSLEQTIDPNFPDLLVMAFVYSKMQEEKKELQYALQINLEVLLQ</sequence>
<protein>
    <submittedName>
        <fullName evidence="1">Uncharacterized protein</fullName>
    </submittedName>
</protein>
<proteinExistence type="predicted"/>
<dbReference type="Proteomes" id="UP000824533">
    <property type="component" value="Linkage Group LG01"/>
</dbReference>